<dbReference type="HAMAP" id="MF_00170">
    <property type="entry name" value="Rib_5P_isom_A"/>
    <property type="match status" value="1"/>
</dbReference>
<dbReference type="NCBIfam" id="NF001924">
    <property type="entry name" value="PRK00702.1"/>
    <property type="match status" value="1"/>
</dbReference>
<proteinExistence type="inferred from homology"/>
<comment type="pathway">
    <text evidence="3">Carbohydrate degradation; pentose phosphate pathway; D-ribose 5-phosphate from D-ribulose 5-phosphate (non-oxidative stage): step 1/1.</text>
</comment>
<dbReference type="SUPFAM" id="SSF100950">
    <property type="entry name" value="NagB/RpiA/CoA transferase-like"/>
    <property type="match status" value="1"/>
</dbReference>
<dbReference type="CDD" id="cd01398">
    <property type="entry name" value="RPI_A"/>
    <property type="match status" value="1"/>
</dbReference>
<evidence type="ECO:0000313" key="4">
    <source>
        <dbReference type="EMBL" id="RSL17484.1"/>
    </source>
</evidence>
<keyword evidence="5" id="KW-1185">Reference proteome</keyword>
<dbReference type="Pfam" id="PF06026">
    <property type="entry name" value="Rib_5-P_isom_A"/>
    <property type="match status" value="1"/>
</dbReference>
<feature type="binding site" evidence="3">
    <location>
        <begin position="28"/>
        <end position="31"/>
    </location>
    <ligand>
        <name>substrate</name>
    </ligand>
</feature>
<sequence length="225" mass="23793">MTQDEAKLKAAQRALDFVQDGMSLGLGSGTTSAIFIKQLGERVKQGLRVQGIATSDASQRLAESLSIPITTFDQCPELDIAIDGADEVGPDLALIKGGGGAMLREKIVAGAAHRFIVIADSSKLVDTLGRFPLPVEVIQMALPLVSRKLEALDLNPKLRHHPDGSLYITDEGNFILDCACGSIPDPAWTASELRGIVGVVEHGLFVNMASLALIAGDDGVREVLP</sequence>
<evidence type="ECO:0000256" key="1">
    <source>
        <dbReference type="ARBA" id="ARBA00001713"/>
    </source>
</evidence>
<dbReference type="EC" id="5.3.1.6" evidence="3"/>
<dbReference type="UniPathway" id="UPA00115">
    <property type="reaction ID" value="UER00412"/>
</dbReference>
<dbReference type="SUPFAM" id="SSF75445">
    <property type="entry name" value="D-ribose-5-phosphate isomerase (RpiA), lid domain"/>
    <property type="match status" value="1"/>
</dbReference>
<comment type="caution">
    <text evidence="4">The sequence shown here is derived from an EMBL/GenBank/DDBJ whole genome shotgun (WGS) entry which is preliminary data.</text>
</comment>
<dbReference type="Gene3D" id="3.30.70.260">
    <property type="match status" value="1"/>
</dbReference>
<evidence type="ECO:0000256" key="2">
    <source>
        <dbReference type="ARBA" id="ARBA00023235"/>
    </source>
</evidence>
<dbReference type="FunFam" id="3.40.50.1360:FF:000001">
    <property type="entry name" value="Ribose-5-phosphate isomerase A"/>
    <property type="match status" value="1"/>
</dbReference>
<comment type="similarity">
    <text evidence="3">Belongs to the ribose 5-phosphate isomerase family.</text>
</comment>
<dbReference type="NCBIfam" id="TIGR00021">
    <property type="entry name" value="rpiA"/>
    <property type="match status" value="1"/>
</dbReference>
<dbReference type="GO" id="GO:0005829">
    <property type="term" value="C:cytosol"/>
    <property type="evidence" value="ECO:0007669"/>
    <property type="project" value="TreeGrafter"/>
</dbReference>
<comment type="catalytic activity">
    <reaction evidence="1 3">
        <text>aldehydo-D-ribose 5-phosphate = D-ribulose 5-phosphate</text>
        <dbReference type="Rhea" id="RHEA:14657"/>
        <dbReference type="ChEBI" id="CHEBI:58121"/>
        <dbReference type="ChEBI" id="CHEBI:58273"/>
        <dbReference type="EC" id="5.3.1.6"/>
    </reaction>
</comment>
<dbReference type="PANTHER" id="PTHR11934:SF0">
    <property type="entry name" value="RIBOSE-5-PHOSPHATE ISOMERASE"/>
    <property type="match status" value="1"/>
</dbReference>
<dbReference type="InterPro" id="IPR004788">
    <property type="entry name" value="Ribose5P_isomerase_type_A"/>
</dbReference>
<feature type="active site" description="Proton acceptor" evidence="3">
    <location>
        <position position="105"/>
    </location>
</feature>
<keyword evidence="2 3" id="KW-0413">Isomerase</keyword>
<dbReference type="InterPro" id="IPR020672">
    <property type="entry name" value="Ribose5P_isomerase_typA_subgr"/>
</dbReference>
<comment type="subunit">
    <text evidence="3">Homodimer.</text>
</comment>
<dbReference type="GO" id="GO:0009052">
    <property type="term" value="P:pentose-phosphate shunt, non-oxidative branch"/>
    <property type="evidence" value="ECO:0007669"/>
    <property type="project" value="UniProtKB-UniRule"/>
</dbReference>
<dbReference type="GO" id="GO:0006014">
    <property type="term" value="P:D-ribose metabolic process"/>
    <property type="evidence" value="ECO:0007669"/>
    <property type="project" value="TreeGrafter"/>
</dbReference>
<dbReference type="Proteomes" id="UP000269669">
    <property type="component" value="Unassembled WGS sequence"/>
</dbReference>
<dbReference type="EMBL" id="RSDW01000001">
    <property type="protein sequence ID" value="RSL17484.1"/>
    <property type="molecule type" value="Genomic_DNA"/>
</dbReference>
<dbReference type="OrthoDB" id="5870696at2"/>
<dbReference type="InterPro" id="IPR037171">
    <property type="entry name" value="NagB/RpiA_transferase-like"/>
</dbReference>
<evidence type="ECO:0000256" key="3">
    <source>
        <dbReference type="HAMAP-Rule" id="MF_00170"/>
    </source>
</evidence>
<gene>
    <name evidence="3" type="primary">rpiA</name>
    <name evidence="4" type="ORF">EDE15_3019</name>
</gene>
<dbReference type="PANTHER" id="PTHR11934">
    <property type="entry name" value="RIBOSE-5-PHOSPHATE ISOMERASE"/>
    <property type="match status" value="1"/>
</dbReference>
<reference evidence="4 5" key="1">
    <citation type="submission" date="2018-12" db="EMBL/GenBank/DDBJ databases">
        <title>Sequencing of bacterial isolates from soil warming experiment in Harvard Forest, Massachusetts, USA.</title>
        <authorList>
            <person name="Deangelis K."/>
        </authorList>
    </citation>
    <scope>NUCLEOTIDE SEQUENCE [LARGE SCALE GENOMIC DNA]</scope>
    <source>
        <strain evidence="4 5">EB153</strain>
    </source>
</reference>
<feature type="binding site" evidence="3">
    <location>
        <begin position="83"/>
        <end position="86"/>
    </location>
    <ligand>
        <name>substrate</name>
    </ligand>
</feature>
<accession>A0A3R9WHS5</accession>
<dbReference type="GO" id="GO:0004751">
    <property type="term" value="F:ribose-5-phosphate isomerase activity"/>
    <property type="evidence" value="ECO:0007669"/>
    <property type="project" value="UniProtKB-UniRule"/>
</dbReference>
<dbReference type="RefSeq" id="WP_125485968.1">
    <property type="nucleotide sequence ID" value="NZ_RSDW01000001.1"/>
</dbReference>
<name>A0A3R9WHS5_9BACT</name>
<evidence type="ECO:0000313" key="5">
    <source>
        <dbReference type="Proteomes" id="UP000269669"/>
    </source>
</evidence>
<dbReference type="Gene3D" id="3.40.50.1360">
    <property type="match status" value="1"/>
</dbReference>
<organism evidence="4 5">
    <name type="scientific">Edaphobacter aggregans</name>
    <dbReference type="NCBI Taxonomy" id="570835"/>
    <lineage>
        <taxon>Bacteria</taxon>
        <taxon>Pseudomonadati</taxon>
        <taxon>Acidobacteriota</taxon>
        <taxon>Terriglobia</taxon>
        <taxon>Terriglobales</taxon>
        <taxon>Acidobacteriaceae</taxon>
        <taxon>Edaphobacter</taxon>
    </lineage>
</organism>
<protein>
    <recommendedName>
        <fullName evidence="3">Ribose-5-phosphate isomerase A</fullName>
        <ecNumber evidence="3">5.3.1.6</ecNumber>
    </recommendedName>
    <alternativeName>
        <fullName evidence="3">Phosphoriboisomerase A</fullName>
        <shortName evidence="3">PRI</shortName>
    </alternativeName>
</protein>
<comment type="function">
    <text evidence="3">Catalyzes the reversible conversion of ribose-5-phosphate to ribulose 5-phosphate.</text>
</comment>
<feature type="binding site" evidence="3">
    <location>
        <begin position="96"/>
        <end position="99"/>
    </location>
    <ligand>
        <name>substrate</name>
    </ligand>
</feature>
<dbReference type="AlphaFoldDB" id="A0A3R9WHS5"/>
<feature type="binding site" evidence="3">
    <location>
        <position position="123"/>
    </location>
    <ligand>
        <name>substrate</name>
    </ligand>
</feature>